<protein>
    <submittedName>
        <fullName evidence="1">Uncharacterized protein</fullName>
    </submittedName>
</protein>
<proteinExistence type="predicted"/>
<dbReference type="AlphaFoldDB" id="A0AAU2K0L1"/>
<dbReference type="EMBL" id="CP108264">
    <property type="protein sequence ID" value="WTU77617.1"/>
    <property type="molecule type" value="Genomic_DNA"/>
</dbReference>
<name>A0AAU2K0L1_9ACTN</name>
<gene>
    <name evidence="1" type="ORF">OG327_32200</name>
</gene>
<evidence type="ECO:0000313" key="1">
    <source>
        <dbReference type="EMBL" id="WTU77617.1"/>
    </source>
</evidence>
<reference evidence="1" key="1">
    <citation type="submission" date="2022-10" db="EMBL/GenBank/DDBJ databases">
        <title>The complete genomes of actinobacterial strains from the NBC collection.</title>
        <authorList>
            <person name="Joergensen T.S."/>
            <person name="Alvarez Arevalo M."/>
            <person name="Sterndorff E.B."/>
            <person name="Faurdal D."/>
            <person name="Vuksanovic O."/>
            <person name="Mourched A.-S."/>
            <person name="Charusanti P."/>
            <person name="Shaw S."/>
            <person name="Blin K."/>
            <person name="Weber T."/>
        </authorList>
    </citation>
    <scope>NUCLEOTIDE SEQUENCE</scope>
    <source>
        <strain evidence="1">NBC_00049</strain>
    </source>
</reference>
<organism evidence="1">
    <name type="scientific">Streptomyces sp. NBC_00049</name>
    <dbReference type="NCBI Taxonomy" id="2903617"/>
    <lineage>
        <taxon>Bacteria</taxon>
        <taxon>Bacillati</taxon>
        <taxon>Actinomycetota</taxon>
        <taxon>Actinomycetes</taxon>
        <taxon>Kitasatosporales</taxon>
        <taxon>Streptomycetaceae</taxon>
        <taxon>Streptomyces</taxon>
    </lineage>
</organism>
<sequence length="615" mass="67531">MTEPARIDFPLALDQRHEPTVGVWNRLEGRPRTADFDRALRAEVRDPLWMLTRQWQLGEFRASDAGSPVTASYSVAGAPPTRFRPPVGPVEPLATDRPLESVAERRPLQFRFGADPVSFDLRLALGHRWLKLIRGLLTSSVEDFRGQYVAKYPIALPDPEQVPDTPRVAHAEVWATLQAVAGRHMDGYLLYHRLKYENGLASDGIVNVQHIHYGALNERGRELVAWFDSLIDQPAGAPAWDPSRLEHRFSVAAGTPDGEQVLTAPEYPGGELEWHAFSVDREGPLGGTAPAPAALHRTVFPAPVRFSGMPLPRWWAVEDGKTNFAAVRPDSTDLARLIFLEFALVYSNDWYQLPCDLPAGTLASVSGLSVTDVFGEQQWIAPAGAGPGGDWRRWSMFTLDCLGGKQTAAQPALLLPPGASKISDGPVLEEVLLVRDEQANLVWGLEQTVRTATGEPRRGSELSAESLAHRRRLHRPAPRTAPLAPVAYEAMNSVPEHWIPFVAVHADEGKRSVRLQRAAMPHPVDSHAVRPRTELLRPGLDVEAPARQRAYYVNEEEVPQAGSRLTVAYNRTRGRDGQVVVWLSARRGAGRGEATSGLAFDHLVDTAPDGPGAAG</sequence>
<accession>A0AAU2K0L1</accession>